<evidence type="ECO:0000313" key="2">
    <source>
        <dbReference type="Proteomes" id="UP000054266"/>
    </source>
</evidence>
<gene>
    <name evidence="1" type="ORF">PV04_07119</name>
</gene>
<accession>A0A0D2G7J9</accession>
<dbReference type="AlphaFoldDB" id="A0A0D2G7J9"/>
<dbReference type="HOGENOM" id="CLU_1547345_0_0_1"/>
<proteinExistence type="predicted"/>
<evidence type="ECO:0000313" key="1">
    <source>
        <dbReference type="EMBL" id="KIW67904.1"/>
    </source>
</evidence>
<protein>
    <submittedName>
        <fullName evidence="1">Uncharacterized protein</fullName>
    </submittedName>
</protein>
<organism evidence="1 2">
    <name type="scientific">Phialophora macrospora</name>
    <dbReference type="NCBI Taxonomy" id="1851006"/>
    <lineage>
        <taxon>Eukaryota</taxon>
        <taxon>Fungi</taxon>
        <taxon>Dikarya</taxon>
        <taxon>Ascomycota</taxon>
        <taxon>Pezizomycotina</taxon>
        <taxon>Eurotiomycetes</taxon>
        <taxon>Chaetothyriomycetidae</taxon>
        <taxon>Chaetothyriales</taxon>
        <taxon>Herpotrichiellaceae</taxon>
        <taxon>Phialophora</taxon>
    </lineage>
</organism>
<dbReference type="EMBL" id="KN846959">
    <property type="protein sequence ID" value="KIW67904.1"/>
    <property type="molecule type" value="Genomic_DNA"/>
</dbReference>
<keyword evidence="2" id="KW-1185">Reference proteome</keyword>
<dbReference type="Proteomes" id="UP000054266">
    <property type="component" value="Unassembled WGS sequence"/>
</dbReference>
<sequence>MGEQQSQQDAIGLQTCDTTLIGSTSIDARSAFDTFSLELERVNSISMITFDTIPETENEVRGCNVNFSVRPPASTYSTTHLLHFTMTPTTINILTIQAKDMASMLFVTGYGASNACKKPKIQLSMRKTETTPSLHGHPCTDLRLAKRHRDLSSAVFAITKRALKTDVSPLPAA</sequence>
<name>A0A0D2G7J9_9EURO</name>
<reference evidence="1 2" key="1">
    <citation type="submission" date="2015-01" db="EMBL/GenBank/DDBJ databases">
        <title>The Genome Sequence of Capronia semiimmersa CBS27337.</title>
        <authorList>
            <consortium name="The Broad Institute Genomics Platform"/>
            <person name="Cuomo C."/>
            <person name="de Hoog S."/>
            <person name="Gorbushina A."/>
            <person name="Stielow B."/>
            <person name="Teixiera M."/>
            <person name="Abouelleil A."/>
            <person name="Chapman S.B."/>
            <person name="Priest M."/>
            <person name="Young S.K."/>
            <person name="Wortman J."/>
            <person name="Nusbaum C."/>
            <person name="Birren B."/>
        </authorList>
    </citation>
    <scope>NUCLEOTIDE SEQUENCE [LARGE SCALE GENOMIC DNA]</scope>
    <source>
        <strain evidence="1 2">CBS 27337</strain>
    </source>
</reference>